<evidence type="ECO:0000313" key="12">
    <source>
        <dbReference type="EMBL" id="AGO28100.1"/>
    </source>
</evidence>
<accession>A0A7I6H9Y6</accession>
<evidence type="ECO:0000256" key="4">
    <source>
        <dbReference type="ARBA" id="ARBA00022692"/>
    </source>
</evidence>
<evidence type="ECO:0000256" key="10">
    <source>
        <dbReference type="ARBA" id="ARBA00049551"/>
    </source>
</evidence>
<evidence type="ECO:0000256" key="6">
    <source>
        <dbReference type="ARBA" id="ARBA00022989"/>
    </source>
</evidence>
<comment type="subcellular location">
    <subcellularLocation>
        <location evidence="1">Membrane</location>
        <topology evidence="1">Multi-pass membrane protein</topology>
    </subcellularLocation>
</comment>
<feature type="transmembrane region" description="Helical" evidence="11">
    <location>
        <begin position="36"/>
        <end position="53"/>
    </location>
</feature>
<proteinExistence type="inferred from homology"/>
<keyword evidence="6 11" id="KW-1133">Transmembrane helix</keyword>
<name>A0A7I6H9Y6_9HEMI</name>
<protein>
    <recommendedName>
        <fullName evidence="3">NADH-ubiquinone oxidoreductase chain 4L</fullName>
    </recommendedName>
    <alternativeName>
        <fullName evidence="9">NADH dehydrogenase subunit 4L</fullName>
    </alternativeName>
</protein>
<sequence>MKTYSFFFNIVFVFSGLLVFCLFHRHFLLTLLSLEYLVLMNYLFLFIFLYFYSLSFYFLFIYLVFSVCEGALGLTILVCVIRSHGNDNLNTSLVLSW</sequence>
<dbReference type="GO" id="GO:0016020">
    <property type="term" value="C:membrane"/>
    <property type="evidence" value="ECO:0007669"/>
    <property type="project" value="UniProtKB-SubCell"/>
</dbReference>
<keyword evidence="7" id="KW-0520">NAD</keyword>
<dbReference type="EMBL" id="KC887525">
    <property type="protein sequence ID" value="AGO28100.1"/>
    <property type="molecule type" value="Genomic_DNA"/>
</dbReference>
<keyword evidence="5" id="KW-1278">Translocase</keyword>
<dbReference type="Gene3D" id="1.10.287.3510">
    <property type="match status" value="1"/>
</dbReference>
<geneLocation type="mitochondrion" evidence="12"/>
<evidence type="ECO:0000256" key="8">
    <source>
        <dbReference type="ARBA" id="ARBA00023136"/>
    </source>
</evidence>
<dbReference type="AlphaFoldDB" id="A0A7I6H9Y6"/>
<dbReference type="InterPro" id="IPR039428">
    <property type="entry name" value="NUOK/Mnh_C1-like"/>
</dbReference>
<evidence type="ECO:0000256" key="2">
    <source>
        <dbReference type="ARBA" id="ARBA00010519"/>
    </source>
</evidence>
<evidence type="ECO:0000256" key="7">
    <source>
        <dbReference type="ARBA" id="ARBA00023027"/>
    </source>
</evidence>
<comment type="catalytic activity">
    <reaction evidence="10">
        <text>a ubiquinone + NADH + 5 H(+)(in) = a ubiquinol + NAD(+) + 4 H(+)(out)</text>
        <dbReference type="Rhea" id="RHEA:29091"/>
        <dbReference type="Rhea" id="RHEA-COMP:9565"/>
        <dbReference type="Rhea" id="RHEA-COMP:9566"/>
        <dbReference type="ChEBI" id="CHEBI:15378"/>
        <dbReference type="ChEBI" id="CHEBI:16389"/>
        <dbReference type="ChEBI" id="CHEBI:17976"/>
        <dbReference type="ChEBI" id="CHEBI:57540"/>
        <dbReference type="ChEBI" id="CHEBI:57945"/>
        <dbReference type="EC" id="7.1.1.2"/>
    </reaction>
</comment>
<comment type="similarity">
    <text evidence="2">Belongs to the complex I subunit 4L family.</text>
</comment>
<evidence type="ECO:0000256" key="11">
    <source>
        <dbReference type="SAM" id="Phobius"/>
    </source>
</evidence>
<evidence type="ECO:0000256" key="9">
    <source>
        <dbReference type="ARBA" id="ARBA00031586"/>
    </source>
</evidence>
<gene>
    <name evidence="12" type="primary">ND4L</name>
</gene>
<evidence type="ECO:0000256" key="5">
    <source>
        <dbReference type="ARBA" id="ARBA00022967"/>
    </source>
</evidence>
<dbReference type="GO" id="GO:0008137">
    <property type="term" value="F:NADH dehydrogenase (ubiquinone) activity"/>
    <property type="evidence" value="ECO:0007669"/>
    <property type="project" value="UniProtKB-EC"/>
</dbReference>
<feature type="transmembrane region" description="Helical" evidence="11">
    <location>
        <begin position="6"/>
        <end position="24"/>
    </location>
</feature>
<dbReference type="Pfam" id="PF00420">
    <property type="entry name" value="Oxidored_q2"/>
    <property type="match status" value="1"/>
</dbReference>
<reference evidence="12" key="1">
    <citation type="submission" date="2013-04" db="EMBL/GenBank/DDBJ databases">
        <authorList>
            <person name="Gao J.Y."/>
            <person name="Cai W.Z."/>
        </authorList>
    </citation>
    <scope>NUCLEOTIDE SEQUENCE</scope>
</reference>
<keyword evidence="8 11" id="KW-0472">Membrane</keyword>
<organism evidence="12">
    <name type="scientific">Ischnobaenella hainana</name>
    <dbReference type="NCBI Taxonomy" id="1347743"/>
    <lineage>
        <taxon>Eukaryota</taxon>
        <taxon>Metazoa</taxon>
        <taxon>Ecdysozoa</taxon>
        <taxon>Arthropoda</taxon>
        <taxon>Hexapoda</taxon>
        <taxon>Insecta</taxon>
        <taxon>Pterygota</taxon>
        <taxon>Neoptera</taxon>
        <taxon>Paraneoptera</taxon>
        <taxon>Hemiptera</taxon>
        <taxon>Heteroptera</taxon>
        <taxon>Panheteroptera</taxon>
        <taxon>Cimicomorpha</taxon>
        <taxon>Reduviidae</taxon>
        <taxon>Emesinae</taxon>
        <taxon>Emesini</taxon>
        <taxon>Ischnobaenella</taxon>
    </lineage>
</organism>
<feature type="transmembrane region" description="Helical" evidence="11">
    <location>
        <begin position="59"/>
        <end position="81"/>
    </location>
</feature>
<evidence type="ECO:0000256" key="3">
    <source>
        <dbReference type="ARBA" id="ARBA00016612"/>
    </source>
</evidence>
<evidence type="ECO:0000256" key="1">
    <source>
        <dbReference type="ARBA" id="ARBA00004141"/>
    </source>
</evidence>
<keyword evidence="12" id="KW-0496">Mitochondrion</keyword>
<keyword evidence="4 11" id="KW-0812">Transmembrane</keyword>